<evidence type="ECO:0000313" key="7">
    <source>
        <dbReference type="Proteomes" id="UP000199468"/>
    </source>
</evidence>
<evidence type="ECO:0000313" key="6">
    <source>
        <dbReference type="EMBL" id="SDG25531.1"/>
    </source>
</evidence>
<gene>
    <name evidence="6" type="ORF">SAMN05421844_103327</name>
</gene>
<evidence type="ECO:0000256" key="2">
    <source>
        <dbReference type="ARBA" id="ARBA00023015"/>
    </source>
</evidence>
<dbReference type="GO" id="GO:0003677">
    <property type="term" value="F:DNA binding"/>
    <property type="evidence" value="ECO:0007669"/>
    <property type="project" value="UniProtKB-KW"/>
</dbReference>
<dbReference type="PANTHER" id="PTHR30579">
    <property type="entry name" value="TRANSCRIPTIONAL REGULATOR"/>
    <property type="match status" value="1"/>
</dbReference>
<dbReference type="Pfam" id="PF03466">
    <property type="entry name" value="LysR_substrate"/>
    <property type="match status" value="1"/>
</dbReference>
<evidence type="ECO:0000259" key="5">
    <source>
        <dbReference type="PROSITE" id="PS50931"/>
    </source>
</evidence>
<dbReference type="Gene3D" id="3.40.190.10">
    <property type="entry name" value="Periplasmic binding protein-like II"/>
    <property type="match status" value="2"/>
</dbReference>
<dbReference type="PROSITE" id="PS50931">
    <property type="entry name" value="HTH_LYSR"/>
    <property type="match status" value="1"/>
</dbReference>
<dbReference type="SUPFAM" id="SSF53850">
    <property type="entry name" value="Periplasmic binding protein-like II"/>
    <property type="match status" value="1"/>
</dbReference>
<dbReference type="InterPro" id="IPR036390">
    <property type="entry name" value="WH_DNA-bd_sf"/>
</dbReference>
<dbReference type="InterPro" id="IPR050176">
    <property type="entry name" value="LTTR"/>
</dbReference>
<dbReference type="EMBL" id="FNBZ01000003">
    <property type="protein sequence ID" value="SDG25531.1"/>
    <property type="molecule type" value="Genomic_DNA"/>
</dbReference>
<dbReference type="PRINTS" id="PR00039">
    <property type="entry name" value="HTHLYSR"/>
</dbReference>
<keyword evidence="4" id="KW-0804">Transcription</keyword>
<evidence type="ECO:0000256" key="3">
    <source>
        <dbReference type="ARBA" id="ARBA00023125"/>
    </source>
</evidence>
<reference evidence="6 7" key="1">
    <citation type="submission" date="2016-10" db="EMBL/GenBank/DDBJ databases">
        <authorList>
            <person name="Varghese N."/>
            <person name="Submissions S."/>
        </authorList>
    </citation>
    <scope>NUCLEOTIDE SEQUENCE [LARGE SCALE GENOMIC DNA]</scope>
    <source>
        <strain evidence="6 7">DSM 26672</strain>
    </source>
</reference>
<evidence type="ECO:0000256" key="4">
    <source>
        <dbReference type="ARBA" id="ARBA00023163"/>
    </source>
</evidence>
<sequence>MMSISPDPKPLDPVLLQSFLKVCETLSFTEAARQLGLRQSSVSQHVARLEKRLGRRLLARDTHEVRPTPDGDAILPFARQALEAGQRIERHLAGSTLRGRLRLGVSEDFAYTALPEILAAFAMQHHAVDLELTVGLSGLLYEHYDAGDLDLIFAKRRKGDARGEVAWQERLVWAGRPGTGLAEQPVVPLVLYPPPSITRVHAIETLERAGRAWRVACTSGSLAGLRAATVAGLGITAHSARLIPQGLAEVEPRDALPPLGTIEFVVIGGQSHQAAARALADSILASAERLLPEASRRVRRG</sequence>
<dbReference type="PANTHER" id="PTHR30579:SF7">
    <property type="entry name" value="HTH-TYPE TRANSCRIPTIONAL REGULATOR LRHA-RELATED"/>
    <property type="match status" value="1"/>
</dbReference>
<evidence type="ECO:0000256" key="1">
    <source>
        <dbReference type="ARBA" id="ARBA00009437"/>
    </source>
</evidence>
<dbReference type="InterPro" id="IPR036388">
    <property type="entry name" value="WH-like_DNA-bd_sf"/>
</dbReference>
<keyword evidence="7" id="KW-1185">Reference proteome</keyword>
<dbReference type="InterPro" id="IPR000847">
    <property type="entry name" value="LysR_HTH_N"/>
</dbReference>
<dbReference type="SUPFAM" id="SSF46785">
    <property type="entry name" value="Winged helix' DNA-binding domain"/>
    <property type="match status" value="1"/>
</dbReference>
<name>A0ABY0NW88_9HYPH</name>
<dbReference type="Proteomes" id="UP000199468">
    <property type="component" value="Unassembled WGS sequence"/>
</dbReference>
<dbReference type="Gene3D" id="1.10.10.10">
    <property type="entry name" value="Winged helix-like DNA-binding domain superfamily/Winged helix DNA-binding domain"/>
    <property type="match status" value="1"/>
</dbReference>
<feature type="domain" description="HTH lysR-type" evidence="5">
    <location>
        <begin position="11"/>
        <end position="68"/>
    </location>
</feature>
<comment type="caution">
    <text evidence="6">The sequence shown here is derived from an EMBL/GenBank/DDBJ whole genome shotgun (WGS) entry which is preliminary data.</text>
</comment>
<dbReference type="Pfam" id="PF00126">
    <property type="entry name" value="HTH_1"/>
    <property type="match status" value="1"/>
</dbReference>
<accession>A0ABY0NW88</accession>
<organism evidence="6 7">
    <name type="scientific">Bosea robiniae</name>
    <dbReference type="NCBI Taxonomy" id="1036780"/>
    <lineage>
        <taxon>Bacteria</taxon>
        <taxon>Pseudomonadati</taxon>
        <taxon>Pseudomonadota</taxon>
        <taxon>Alphaproteobacteria</taxon>
        <taxon>Hyphomicrobiales</taxon>
        <taxon>Boseaceae</taxon>
        <taxon>Bosea</taxon>
    </lineage>
</organism>
<proteinExistence type="inferred from homology"/>
<keyword evidence="3 6" id="KW-0238">DNA-binding</keyword>
<protein>
    <submittedName>
        <fullName evidence="6">DNA-binding transcriptional regulator, LysR family</fullName>
    </submittedName>
</protein>
<keyword evidence="2" id="KW-0805">Transcription regulation</keyword>
<dbReference type="InterPro" id="IPR005119">
    <property type="entry name" value="LysR_subst-bd"/>
</dbReference>
<comment type="similarity">
    <text evidence="1">Belongs to the LysR transcriptional regulatory family.</text>
</comment>